<keyword evidence="2" id="KW-0732">Signal</keyword>
<dbReference type="Gene3D" id="1.10.150.320">
    <property type="entry name" value="Photosystem II 12 kDa extrinsic protein"/>
    <property type="match status" value="1"/>
</dbReference>
<evidence type="ECO:0000313" key="3">
    <source>
        <dbReference type="EMBL" id="TMQ50749.1"/>
    </source>
</evidence>
<comment type="caution">
    <text evidence="3">The sequence shown here is derived from an EMBL/GenBank/DDBJ whole genome shotgun (WGS) entry which is preliminary data.</text>
</comment>
<evidence type="ECO:0000313" key="5">
    <source>
        <dbReference type="Proteomes" id="UP000316292"/>
    </source>
</evidence>
<dbReference type="Pfam" id="PF12836">
    <property type="entry name" value="HHH_3"/>
    <property type="match status" value="1"/>
</dbReference>
<evidence type="ECO:0000256" key="1">
    <source>
        <dbReference type="SAM" id="MobiDB-lite"/>
    </source>
</evidence>
<feature type="chain" id="PRO_5039865636" evidence="2">
    <location>
        <begin position="26"/>
        <end position="136"/>
    </location>
</feature>
<dbReference type="AlphaFoldDB" id="A0A538SH96"/>
<proteinExistence type="predicted"/>
<dbReference type="Proteomes" id="UP000316292">
    <property type="component" value="Unassembled WGS sequence"/>
</dbReference>
<reference evidence="5 6" key="1">
    <citation type="journal article" date="2019" name="Nat. Microbiol.">
        <title>Mediterranean grassland soil C-N compound turnover is dependent on rainfall and depth, and is mediated by genomically divergent microorganisms.</title>
        <authorList>
            <person name="Diamond S."/>
            <person name="Andeer P.F."/>
            <person name="Li Z."/>
            <person name="Crits-Christoph A."/>
            <person name="Burstein D."/>
            <person name="Anantharaman K."/>
            <person name="Lane K.R."/>
            <person name="Thomas B.C."/>
            <person name="Pan C."/>
            <person name="Northen T.R."/>
            <person name="Banfield J.F."/>
        </authorList>
    </citation>
    <scope>NUCLEOTIDE SEQUENCE [LARGE SCALE GENOMIC DNA]</scope>
    <source>
        <strain evidence="3">WS_1</strain>
        <strain evidence="4">WS_5</strain>
    </source>
</reference>
<sequence>MIRSFPVRTLSALAFAMILPVAALAATGTDAKATTAHPAHMAHAKRMPAVDINTASKEDLMKLPGITDETAQKIIDGRPYKSKAELTKKSILTKAEYGKVRSRIVARQEKSAEMKAPEKAPETKAAEATPATPESK</sequence>
<name>A0A538SH96_UNCEI</name>
<evidence type="ECO:0000256" key="2">
    <source>
        <dbReference type="SAM" id="SignalP"/>
    </source>
</evidence>
<protein>
    <submittedName>
        <fullName evidence="3">Helix-hairpin-helix domain-containing protein</fullName>
    </submittedName>
</protein>
<evidence type="ECO:0000313" key="4">
    <source>
        <dbReference type="EMBL" id="TMQ61534.1"/>
    </source>
</evidence>
<accession>A0A538SH96</accession>
<evidence type="ECO:0000313" key="6">
    <source>
        <dbReference type="Proteomes" id="UP000320913"/>
    </source>
</evidence>
<organism evidence="3 5">
    <name type="scientific">Eiseniibacteriota bacterium</name>
    <dbReference type="NCBI Taxonomy" id="2212470"/>
    <lineage>
        <taxon>Bacteria</taxon>
        <taxon>Candidatus Eiseniibacteriota</taxon>
    </lineage>
</organism>
<feature type="region of interest" description="Disordered" evidence="1">
    <location>
        <begin position="103"/>
        <end position="136"/>
    </location>
</feature>
<gene>
    <name evidence="3" type="ORF">E6K71_01900</name>
    <name evidence="4" type="ORF">E6K75_01100</name>
</gene>
<dbReference type="EMBL" id="VBOV01000027">
    <property type="protein sequence ID" value="TMQ61534.1"/>
    <property type="molecule type" value="Genomic_DNA"/>
</dbReference>
<feature type="signal peptide" evidence="2">
    <location>
        <begin position="1"/>
        <end position="25"/>
    </location>
</feature>
<dbReference type="SUPFAM" id="SSF81585">
    <property type="entry name" value="PsbU/PolX domain-like"/>
    <property type="match status" value="1"/>
</dbReference>
<feature type="compositionally biased region" description="Basic and acidic residues" evidence="1">
    <location>
        <begin position="106"/>
        <end position="125"/>
    </location>
</feature>
<dbReference type="EMBL" id="VBOR01000029">
    <property type="protein sequence ID" value="TMQ50749.1"/>
    <property type="molecule type" value="Genomic_DNA"/>
</dbReference>
<feature type="compositionally biased region" description="Low complexity" evidence="1">
    <location>
        <begin position="126"/>
        <end position="136"/>
    </location>
</feature>
<dbReference type="Proteomes" id="UP000320913">
    <property type="component" value="Unassembled WGS sequence"/>
</dbReference>